<dbReference type="AlphaFoldDB" id="A0A6A6EUE0"/>
<dbReference type="Gene3D" id="3.40.50.10470">
    <property type="entry name" value="Translation initiation factor eif-2b, domain 2"/>
    <property type="match status" value="1"/>
</dbReference>
<keyword evidence="4" id="KW-0808">Transferase</keyword>
<evidence type="ECO:0000313" key="4">
    <source>
        <dbReference type="EMBL" id="KAF2193496.1"/>
    </source>
</evidence>
<organism evidence="4 5">
    <name type="scientific">Zopfia rhizophila CBS 207.26</name>
    <dbReference type="NCBI Taxonomy" id="1314779"/>
    <lineage>
        <taxon>Eukaryota</taxon>
        <taxon>Fungi</taxon>
        <taxon>Dikarya</taxon>
        <taxon>Ascomycota</taxon>
        <taxon>Pezizomycotina</taxon>
        <taxon>Dothideomycetes</taxon>
        <taxon>Dothideomycetes incertae sedis</taxon>
        <taxon>Zopfiaceae</taxon>
        <taxon>Zopfia</taxon>
    </lineage>
</organism>
<feature type="compositionally biased region" description="Polar residues" evidence="3">
    <location>
        <begin position="1"/>
        <end position="10"/>
    </location>
</feature>
<dbReference type="Gene3D" id="1.20.120.420">
    <property type="entry name" value="translation initiation factor eif-2b, domain 1"/>
    <property type="match status" value="1"/>
</dbReference>
<evidence type="ECO:0000256" key="1">
    <source>
        <dbReference type="ARBA" id="ARBA00007251"/>
    </source>
</evidence>
<evidence type="ECO:0000313" key="5">
    <source>
        <dbReference type="Proteomes" id="UP000800200"/>
    </source>
</evidence>
<dbReference type="GO" id="GO:0046523">
    <property type="term" value="F:S-methyl-5-thioribose-1-phosphate isomerase activity"/>
    <property type="evidence" value="ECO:0007669"/>
    <property type="project" value="TreeGrafter"/>
</dbReference>
<dbReference type="EMBL" id="ML994613">
    <property type="protein sequence ID" value="KAF2193496.1"/>
    <property type="molecule type" value="Genomic_DNA"/>
</dbReference>
<dbReference type="PANTHER" id="PTHR43475">
    <property type="entry name" value="METHYLTHIORIBOSE-1-PHOSPHATE ISOMERASE"/>
    <property type="match status" value="1"/>
</dbReference>
<dbReference type="GO" id="GO:0019509">
    <property type="term" value="P:L-methionine salvage from methylthioadenosine"/>
    <property type="evidence" value="ECO:0007669"/>
    <property type="project" value="TreeGrafter"/>
</dbReference>
<dbReference type="InterPro" id="IPR000649">
    <property type="entry name" value="IF-2B-related"/>
</dbReference>
<keyword evidence="5" id="KW-1185">Reference proteome</keyword>
<proteinExistence type="inferred from homology"/>
<reference evidence="4" key="1">
    <citation type="journal article" date="2020" name="Stud. Mycol.">
        <title>101 Dothideomycetes genomes: a test case for predicting lifestyles and emergence of pathogens.</title>
        <authorList>
            <person name="Haridas S."/>
            <person name="Albert R."/>
            <person name="Binder M."/>
            <person name="Bloem J."/>
            <person name="Labutti K."/>
            <person name="Salamov A."/>
            <person name="Andreopoulos B."/>
            <person name="Baker S."/>
            <person name="Barry K."/>
            <person name="Bills G."/>
            <person name="Bluhm B."/>
            <person name="Cannon C."/>
            <person name="Castanera R."/>
            <person name="Culley D."/>
            <person name="Daum C."/>
            <person name="Ezra D."/>
            <person name="Gonzalez J."/>
            <person name="Henrissat B."/>
            <person name="Kuo A."/>
            <person name="Liang C."/>
            <person name="Lipzen A."/>
            <person name="Lutzoni F."/>
            <person name="Magnuson J."/>
            <person name="Mondo S."/>
            <person name="Nolan M."/>
            <person name="Ohm R."/>
            <person name="Pangilinan J."/>
            <person name="Park H.-J."/>
            <person name="Ramirez L."/>
            <person name="Alfaro M."/>
            <person name="Sun H."/>
            <person name="Tritt A."/>
            <person name="Yoshinaga Y."/>
            <person name="Zwiers L.-H."/>
            <person name="Turgeon B."/>
            <person name="Goodwin S."/>
            <person name="Spatafora J."/>
            <person name="Crous P."/>
            <person name="Grigoriev I."/>
        </authorList>
    </citation>
    <scope>NUCLEOTIDE SEQUENCE</scope>
    <source>
        <strain evidence="4">CBS 207.26</strain>
    </source>
</reference>
<dbReference type="GO" id="GO:0016740">
    <property type="term" value="F:transferase activity"/>
    <property type="evidence" value="ECO:0007669"/>
    <property type="project" value="UniProtKB-KW"/>
</dbReference>
<evidence type="ECO:0000256" key="3">
    <source>
        <dbReference type="SAM" id="MobiDB-lite"/>
    </source>
</evidence>
<dbReference type="InterPro" id="IPR027363">
    <property type="entry name" value="M1Pi_N"/>
</dbReference>
<name>A0A6A6EUE0_9PEZI</name>
<dbReference type="PANTHER" id="PTHR43475:SF3">
    <property type="entry name" value="TRANSLATION INITIATION FACTOR EIF-2B SUBUNIT FAMILY PROTEIN (AFU_ORTHOLOGUE AFUA_2G14290)"/>
    <property type="match status" value="1"/>
</dbReference>
<feature type="region of interest" description="Disordered" evidence="3">
    <location>
        <begin position="1"/>
        <end position="26"/>
    </location>
</feature>
<accession>A0A6A6EUE0</accession>
<dbReference type="InterPro" id="IPR042529">
    <property type="entry name" value="IF_2B-like_C"/>
</dbReference>
<comment type="similarity">
    <text evidence="1 2">Belongs to the eIF-2B alpha/beta/delta subunits family.</text>
</comment>
<sequence>MEHSESSTATHIPAYPAPSSDPPSLKNEFDSHLQSTVTSLKNDFVSGARAMADSSLYNLSTLVSLAAATASTKEELWDGARHAAKQLSLARPAMSAAITACLLRALSSIQETLSNSSEEKSEMSVEELAQLALSTIERILEERKTAFEKLGESFSSWVTQRYNLTQSSSHELRILTLSNSSSIRTALLSLLSNSPTLTLHLTILESRPRFEGADMALALQKAAPDPNKLKITLAPDCAVGTVSSNIQIVLLGADRITSSGSVSNKVGSLAAALSAKHHSTSTRVVVASDIDKVVAPGAEDHLESHSAEEVTKAWSADTRTRLGDKVQVFGEWFEWVNEGLIDVYVTEKGALSKGEVGRLGEQVGALERVIFGE</sequence>
<dbReference type="Proteomes" id="UP000800200">
    <property type="component" value="Unassembled WGS sequence"/>
</dbReference>
<gene>
    <name evidence="4" type="ORF">K469DRAFT_691067</name>
</gene>
<dbReference type="Pfam" id="PF01008">
    <property type="entry name" value="IF-2B"/>
    <property type="match status" value="1"/>
</dbReference>
<evidence type="ECO:0000256" key="2">
    <source>
        <dbReference type="RuleBase" id="RU003814"/>
    </source>
</evidence>
<dbReference type="OrthoDB" id="206213at2759"/>
<dbReference type="SUPFAM" id="SSF100950">
    <property type="entry name" value="NagB/RpiA/CoA transferase-like"/>
    <property type="match status" value="1"/>
</dbReference>
<protein>
    <submittedName>
        <fullName evidence="4">Nagb/rpia/CoA transferase-like protein</fullName>
    </submittedName>
</protein>
<dbReference type="InterPro" id="IPR037171">
    <property type="entry name" value="NagB/RpiA_transferase-like"/>
</dbReference>